<comment type="caution">
    <text evidence="4">The sequence shown here is derived from an EMBL/GenBank/DDBJ whole genome shotgun (WGS) entry which is preliminary data.</text>
</comment>
<comment type="similarity">
    <text evidence="3">Belongs to the Orn/Lys/Arg decarboxylase class-II family. SpeA subfamily.</text>
</comment>
<keyword evidence="3" id="KW-0456">Lyase</keyword>
<dbReference type="Proteomes" id="UP000222542">
    <property type="component" value="Unassembled WGS sequence"/>
</dbReference>
<dbReference type="PRINTS" id="PR01180">
    <property type="entry name" value="ARGDCRBXLASE"/>
</dbReference>
<keyword evidence="3" id="KW-0460">Magnesium</keyword>
<dbReference type="Gramene" id="PHT70179">
    <property type="protein sequence ID" value="PHT70179"/>
    <property type="gene ID" value="T459_25283"/>
</dbReference>
<keyword evidence="2 3" id="KW-0663">Pyridoxal phosphate</keyword>
<accession>A0A2G2YKC7</accession>
<dbReference type="UniPathway" id="UPA00186">
    <property type="reaction ID" value="UER00284"/>
</dbReference>
<sequence length="167" mass="18868">MMMLVANYMNLFAAAIHGEYDTCMLYADQLKQRCVEQFKDGNLDIEQLDAVDAIYLTYDCDGKIDRFIGGESSLPLHELGSNDGPNYLGIFLGGAYEEALGVLHNLFGRPSILRVSQSDSPYRFTVTCVLPGPSCADVLWVMHHEPKFMFGTLRHFTEEFVLKEEQE</sequence>
<dbReference type="GO" id="GO:0006527">
    <property type="term" value="P:L-arginine catabolic process"/>
    <property type="evidence" value="ECO:0007669"/>
    <property type="project" value="InterPro"/>
</dbReference>
<organism evidence="4 5">
    <name type="scientific">Capsicum annuum</name>
    <name type="common">Capsicum pepper</name>
    <dbReference type="NCBI Taxonomy" id="4072"/>
    <lineage>
        <taxon>Eukaryota</taxon>
        <taxon>Viridiplantae</taxon>
        <taxon>Streptophyta</taxon>
        <taxon>Embryophyta</taxon>
        <taxon>Tracheophyta</taxon>
        <taxon>Spermatophyta</taxon>
        <taxon>Magnoliopsida</taxon>
        <taxon>eudicotyledons</taxon>
        <taxon>Gunneridae</taxon>
        <taxon>Pentapetalae</taxon>
        <taxon>asterids</taxon>
        <taxon>lamiids</taxon>
        <taxon>Solanales</taxon>
        <taxon>Solanaceae</taxon>
        <taxon>Solanoideae</taxon>
        <taxon>Capsiceae</taxon>
        <taxon>Capsicum</taxon>
    </lineage>
</organism>
<dbReference type="STRING" id="4072.A0A2G2YKC7"/>
<dbReference type="EC" id="4.1.1.19" evidence="3"/>
<keyword evidence="5" id="KW-1185">Reference proteome</keyword>
<evidence type="ECO:0000256" key="2">
    <source>
        <dbReference type="ARBA" id="ARBA00022898"/>
    </source>
</evidence>
<dbReference type="Gene3D" id="2.40.37.10">
    <property type="entry name" value="Lyase, Ornithine Decarboxylase, Chain A, domain 1"/>
    <property type="match status" value="1"/>
</dbReference>
<keyword evidence="3" id="KW-0210">Decarboxylase</keyword>
<dbReference type="PANTHER" id="PTHR43295:SF1">
    <property type="entry name" value="ARGININE DECARBOXYLASE 1, CHLOROPLASTIC-RELATED"/>
    <property type="match status" value="1"/>
</dbReference>
<reference evidence="4 5" key="2">
    <citation type="journal article" date="2017" name="Genome Biol.">
        <title>New reference genome sequences of hot pepper reveal the massive evolution of plant disease-resistance genes by retroduplication.</title>
        <authorList>
            <person name="Kim S."/>
            <person name="Park J."/>
            <person name="Yeom S.I."/>
            <person name="Kim Y.M."/>
            <person name="Seo E."/>
            <person name="Kim K.T."/>
            <person name="Kim M.S."/>
            <person name="Lee J.M."/>
            <person name="Cheong K."/>
            <person name="Shin H.S."/>
            <person name="Kim S.B."/>
            <person name="Han K."/>
            <person name="Lee J."/>
            <person name="Park M."/>
            <person name="Lee H.A."/>
            <person name="Lee H.Y."/>
            <person name="Lee Y."/>
            <person name="Oh S."/>
            <person name="Lee J.H."/>
            <person name="Choi E."/>
            <person name="Choi E."/>
            <person name="Lee S.E."/>
            <person name="Jeon J."/>
            <person name="Kim H."/>
            <person name="Choi G."/>
            <person name="Song H."/>
            <person name="Lee J."/>
            <person name="Lee S.C."/>
            <person name="Kwon J.K."/>
            <person name="Lee H.Y."/>
            <person name="Koo N."/>
            <person name="Hong Y."/>
            <person name="Kim R.W."/>
            <person name="Kang W.H."/>
            <person name="Huh J.H."/>
            <person name="Kang B.C."/>
            <person name="Yang T.J."/>
            <person name="Lee Y.H."/>
            <person name="Bennetzen J.L."/>
            <person name="Choi D."/>
        </authorList>
    </citation>
    <scope>NUCLEOTIDE SEQUENCE [LARGE SCALE GENOMIC DNA]</scope>
    <source>
        <strain evidence="5">cv. CM334</strain>
    </source>
</reference>
<keyword evidence="3" id="KW-0745">Spermidine biosynthesis</keyword>
<evidence type="ECO:0000313" key="5">
    <source>
        <dbReference type="Proteomes" id="UP000222542"/>
    </source>
</evidence>
<dbReference type="GO" id="GO:0008792">
    <property type="term" value="F:arginine decarboxylase activity"/>
    <property type="evidence" value="ECO:0007669"/>
    <property type="project" value="UniProtKB-EC"/>
</dbReference>
<evidence type="ECO:0000256" key="3">
    <source>
        <dbReference type="RuleBase" id="RU003740"/>
    </source>
</evidence>
<reference evidence="4 5" key="1">
    <citation type="journal article" date="2014" name="Nat. Genet.">
        <title>Genome sequence of the hot pepper provides insights into the evolution of pungency in Capsicum species.</title>
        <authorList>
            <person name="Kim S."/>
            <person name="Park M."/>
            <person name="Yeom S.I."/>
            <person name="Kim Y.M."/>
            <person name="Lee J.M."/>
            <person name="Lee H.A."/>
            <person name="Seo E."/>
            <person name="Choi J."/>
            <person name="Cheong K."/>
            <person name="Kim K.T."/>
            <person name="Jung K."/>
            <person name="Lee G.W."/>
            <person name="Oh S.K."/>
            <person name="Bae C."/>
            <person name="Kim S.B."/>
            <person name="Lee H.Y."/>
            <person name="Kim S.Y."/>
            <person name="Kim M.S."/>
            <person name="Kang B.C."/>
            <person name="Jo Y.D."/>
            <person name="Yang H.B."/>
            <person name="Jeong H.J."/>
            <person name="Kang W.H."/>
            <person name="Kwon J.K."/>
            <person name="Shin C."/>
            <person name="Lim J.Y."/>
            <person name="Park J.H."/>
            <person name="Huh J.H."/>
            <person name="Kim J.S."/>
            <person name="Kim B.D."/>
            <person name="Cohen O."/>
            <person name="Paran I."/>
            <person name="Suh M.C."/>
            <person name="Lee S.B."/>
            <person name="Kim Y.K."/>
            <person name="Shin Y."/>
            <person name="Noh S.J."/>
            <person name="Park J."/>
            <person name="Seo Y.S."/>
            <person name="Kwon S.Y."/>
            <person name="Kim H.A."/>
            <person name="Park J.M."/>
            <person name="Kim H.J."/>
            <person name="Choi S.B."/>
            <person name="Bosland P.W."/>
            <person name="Reeves G."/>
            <person name="Jo S.H."/>
            <person name="Lee B.W."/>
            <person name="Cho H.T."/>
            <person name="Choi H.S."/>
            <person name="Lee M.S."/>
            <person name="Yu Y."/>
            <person name="Do Choi Y."/>
            <person name="Park B.S."/>
            <person name="van Deynze A."/>
            <person name="Ashrafi H."/>
            <person name="Hill T."/>
            <person name="Kim W.T."/>
            <person name="Pai H.S."/>
            <person name="Ahn H.K."/>
            <person name="Yeam I."/>
            <person name="Giovannoni J.J."/>
            <person name="Rose J.K."/>
            <person name="Sorensen I."/>
            <person name="Lee S.J."/>
            <person name="Kim R.W."/>
            <person name="Choi I.Y."/>
            <person name="Choi B.S."/>
            <person name="Lim J.S."/>
            <person name="Lee Y.H."/>
            <person name="Choi D."/>
        </authorList>
    </citation>
    <scope>NUCLEOTIDE SEQUENCE [LARGE SCALE GENOMIC DNA]</scope>
    <source>
        <strain evidence="5">cv. CM334</strain>
    </source>
</reference>
<dbReference type="EMBL" id="AYRZ02000010">
    <property type="protein sequence ID" value="PHT70179.1"/>
    <property type="molecule type" value="Genomic_DNA"/>
</dbReference>
<comment type="catalytic activity">
    <reaction evidence="3">
        <text>L-arginine + H(+) = agmatine + CO2</text>
        <dbReference type="Rhea" id="RHEA:17641"/>
        <dbReference type="ChEBI" id="CHEBI:15378"/>
        <dbReference type="ChEBI" id="CHEBI:16526"/>
        <dbReference type="ChEBI" id="CHEBI:32682"/>
        <dbReference type="ChEBI" id="CHEBI:58145"/>
        <dbReference type="EC" id="4.1.1.19"/>
    </reaction>
</comment>
<evidence type="ECO:0000313" key="4">
    <source>
        <dbReference type="EMBL" id="PHT70179.1"/>
    </source>
</evidence>
<evidence type="ECO:0000256" key="1">
    <source>
        <dbReference type="ARBA" id="ARBA00001933"/>
    </source>
</evidence>
<dbReference type="InterPro" id="IPR009006">
    <property type="entry name" value="Ala_racemase/Decarboxylase_C"/>
</dbReference>
<dbReference type="GO" id="GO:0008295">
    <property type="term" value="P:spermidine biosynthetic process"/>
    <property type="evidence" value="ECO:0007669"/>
    <property type="project" value="UniProtKB-KW"/>
</dbReference>
<name>A0A2G2YKC7_CAPAN</name>
<protein>
    <recommendedName>
        <fullName evidence="3">Arginine decarboxylase</fullName>
        <ecNumber evidence="3">4.1.1.19</ecNumber>
    </recommendedName>
</protein>
<dbReference type="InterPro" id="IPR002985">
    <property type="entry name" value="Arg_decrbxlase"/>
</dbReference>
<comment type="pathway">
    <text evidence="3">Amine and polyamine biosynthesis; agmatine biosynthesis; agmatine from L-arginine: step 1/1.</text>
</comment>
<gene>
    <name evidence="4" type="ORF">T459_25283</name>
</gene>
<dbReference type="PANTHER" id="PTHR43295">
    <property type="entry name" value="ARGININE DECARBOXYLASE"/>
    <property type="match status" value="1"/>
</dbReference>
<proteinExistence type="inferred from homology"/>
<dbReference type="AlphaFoldDB" id="A0A2G2YKC7"/>
<comment type="cofactor">
    <cofactor evidence="1 3">
        <name>pyridoxal 5'-phosphate</name>
        <dbReference type="ChEBI" id="CHEBI:597326"/>
    </cofactor>
</comment>
<comment type="cofactor">
    <cofactor evidence="3">
        <name>Mg(2+)</name>
        <dbReference type="ChEBI" id="CHEBI:18420"/>
    </cofactor>
</comment>